<comment type="caution">
    <text evidence="7">The sequence shown here is derived from an EMBL/GenBank/DDBJ whole genome shotgun (WGS) entry which is preliminary data.</text>
</comment>
<feature type="transmembrane region" description="Helical" evidence="5">
    <location>
        <begin position="315"/>
        <end position="333"/>
    </location>
</feature>
<comment type="subcellular location">
    <subcellularLocation>
        <location evidence="1">Cell membrane</location>
        <topology evidence="1">Multi-pass membrane protein</topology>
    </subcellularLocation>
</comment>
<feature type="transmembrane region" description="Helical" evidence="5">
    <location>
        <begin position="401"/>
        <end position="423"/>
    </location>
</feature>
<feature type="transmembrane region" description="Helical" evidence="5">
    <location>
        <begin position="339"/>
        <end position="359"/>
    </location>
</feature>
<evidence type="ECO:0000256" key="3">
    <source>
        <dbReference type="ARBA" id="ARBA00022989"/>
    </source>
</evidence>
<feature type="transmembrane region" description="Helical" evidence="5">
    <location>
        <begin position="140"/>
        <end position="163"/>
    </location>
</feature>
<feature type="transmembrane region" description="Helical" evidence="5">
    <location>
        <begin position="175"/>
        <end position="196"/>
    </location>
</feature>
<sequence length="434" mass="45299">MAGSQGVAPRQSMASFAVTDLPHGDILPKTADVVAESIGRVTAPRRTSILVLVGLVALSFNLRPAAVSIGPVLAEVRRSFGMSAATVGLLTSLPVIAFAVFGALAPAAARRIGIHRVTALATLAAVVGLLGRAATHSEALFLLLSLLALIGMAMANVLLPSLVKLHFPDRIGQMTAIYTTALSIGLTAALVFTVPISDALGGWRYGLGAWAGLAILAAIPWVPLARKDRHLERTVRSITFRDVARTRLGAAMALFFGLQSLQAYAVFGWIAQLWRDSGYSATVAGVLAGLLAGTAIPLSLWLPNVLARSADPRRVMFAVIACYPIGYVGLMIAPYRLAPLWAVIVGIATVTFPLILTLVGLRARTPEGTAALSAFTQSTGYLIAAAGPFTIGVLHSATGGWTVPLAVLLVLSIPLFALAAYVAQVQYVEDQLAG</sequence>
<keyword evidence="3 5" id="KW-1133">Transmembrane helix</keyword>
<evidence type="ECO:0000259" key="6">
    <source>
        <dbReference type="PROSITE" id="PS50850"/>
    </source>
</evidence>
<proteinExistence type="predicted"/>
<gene>
    <name evidence="7" type="ORF">GCM10023349_03250</name>
</gene>
<dbReference type="SUPFAM" id="SSF103473">
    <property type="entry name" value="MFS general substrate transporter"/>
    <property type="match status" value="1"/>
</dbReference>
<evidence type="ECO:0000256" key="5">
    <source>
        <dbReference type="SAM" id="Phobius"/>
    </source>
</evidence>
<feature type="transmembrane region" description="Helical" evidence="5">
    <location>
        <begin position="246"/>
        <end position="271"/>
    </location>
</feature>
<keyword evidence="4 5" id="KW-0472">Membrane</keyword>
<dbReference type="InterPro" id="IPR020846">
    <property type="entry name" value="MFS_dom"/>
</dbReference>
<keyword evidence="8" id="KW-1185">Reference proteome</keyword>
<feature type="transmembrane region" description="Helical" evidence="5">
    <location>
        <begin position="49"/>
        <end position="74"/>
    </location>
</feature>
<reference evidence="8" key="1">
    <citation type="journal article" date="2019" name="Int. J. Syst. Evol. Microbiol.">
        <title>The Global Catalogue of Microorganisms (GCM) 10K type strain sequencing project: providing services to taxonomists for standard genome sequencing and annotation.</title>
        <authorList>
            <consortium name="The Broad Institute Genomics Platform"/>
            <consortium name="The Broad Institute Genome Sequencing Center for Infectious Disease"/>
            <person name="Wu L."/>
            <person name="Ma J."/>
        </authorList>
    </citation>
    <scope>NUCLEOTIDE SEQUENCE [LARGE SCALE GENOMIC DNA]</scope>
    <source>
        <strain evidence="8">JCM 18531</strain>
    </source>
</reference>
<feature type="transmembrane region" description="Helical" evidence="5">
    <location>
        <begin position="80"/>
        <end position="105"/>
    </location>
</feature>
<dbReference type="InterPro" id="IPR036259">
    <property type="entry name" value="MFS_trans_sf"/>
</dbReference>
<dbReference type="PANTHER" id="PTHR23523">
    <property type="match status" value="1"/>
</dbReference>
<feature type="transmembrane region" description="Helical" evidence="5">
    <location>
        <begin position="371"/>
        <end position="395"/>
    </location>
</feature>
<evidence type="ECO:0000313" key="8">
    <source>
        <dbReference type="Proteomes" id="UP001499974"/>
    </source>
</evidence>
<feature type="transmembrane region" description="Helical" evidence="5">
    <location>
        <begin position="117"/>
        <end position="134"/>
    </location>
</feature>
<dbReference type="PROSITE" id="PS50850">
    <property type="entry name" value="MFS"/>
    <property type="match status" value="1"/>
</dbReference>
<keyword evidence="2 5" id="KW-0812">Transmembrane</keyword>
<accession>A0ABP8WMC0</accession>
<protein>
    <submittedName>
        <fullName evidence="7">CynX/NimT family MFS transporter</fullName>
    </submittedName>
</protein>
<evidence type="ECO:0000256" key="4">
    <source>
        <dbReference type="ARBA" id="ARBA00023136"/>
    </source>
</evidence>
<feature type="transmembrane region" description="Helical" evidence="5">
    <location>
        <begin position="283"/>
        <end position="303"/>
    </location>
</feature>
<dbReference type="InterPro" id="IPR011701">
    <property type="entry name" value="MFS"/>
</dbReference>
<evidence type="ECO:0000256" key="1">
    <source>
        <dbReference type="ARBA" id="ARBA00004651"/>
    </source>
</evidence>
<feature type="domain" description="Major facilitator superfamily (MFS) profile" evidence="6">
    <location>
        <begin position="49"/>
        <end position="429"/>
    </location>
</feature>
<dbReference type="PANTHER" id="PTHR23523:SF2">
    <property type="entry name" value="2-NITROIMIDAZOLE TRANSPORTER"/>
    <property type="match status" value="1"/>
</dbReference>
<dbReference type="InterPro" id="IPR052524">
    <property type="entry name" value="MFS_Cyanate_Porter"/>
</dbReference>
<dbReference type="Gene3D" id="1.20.1250.20">
    <property type="entry name" value="MFS general substrate transporter like domains"/>
    <property type="match status" value="1"/>
</dbReference>
<evidence type="ECO:0000313" key="7">
    <source>
        <dbReference type="EMBL" id="GAA4691808.1"/>
    </source>
</evidence>
<dbReference type="EMBL" id="BAABKM010000001">
    <property type="protein sequence ID" value="GAA4691808.1"/>
    <property type="molecule type" value="Genomic_DNA"/>
</dbReference>
<feature type="transmembrane region" description="Helical" evidence="5">
    <location>
        <begin position="202"/>
        <end position="225"/>
    </location>
</feature>
<organism evidence="7 8">
    <name type="scientific">Nocardioides conyzicola</name>
    <dbReference type="NCBI Taxonomy" id="1651781"/>
    <lineage>
        <taxon>Bacteria</taxon>
        <taxon>Bacillati</taxon>
        <taxon>Actinomycetota</taxon>
        <taxon>Actinomycetes</taxon>
        <taxon>Propionibacteriales</taxon>
        <taxon>Nocardioidaceae</taxon>
        <taxon>Nocardioides</taxon>
    </lineage>
</organism>
<dbReference type="Proteomes" id="UP001499974">
    <property type="component" value="Unassembled WGS sequence"/>
</dbReference>
<evidence type="ECO:0000256" key="2">
    <source>
        <dbReference type="ARBA" id="ARBA00022692"/>
    </source>
</evidence>
<dbReference type="Pfam" id="PF07690">
    <property type="entry name" value="MFS_1"/>
    <property type="match status" value="1"/>
</dbReference>
<name>A0ABP8WMC0_9ACTN</name>